<organism evidence="5 6">
    <name type="scientific">Caproicibacter fermentans</name>
    <dbReference type="NCBI Taxonomy" id="2576756"/>
    <lineage>
        <taxon>Bacteria</taxon>
        <taxon>Bacillati</taxon>
        <taxon>Bacillota</taxon>
        <taxon>Clostridia</taxon>
        <taxon>Eubacteriales</taxon>
        <taxon>Acutalibacteraceae</taxon>
        <taxon>Caproicibacter</taxon>
    </lineage>
</organism>
<dbReference type="InterPro" id="IPR017900">
    <property type="entry name" value="4Fe4S_Fe_S_CS"/>
</dbReference>
<dbReference type="PANTHER" id="PTHR43193:SF2">
    <property type="entry name" value="POLYFERREDOXIN PROTEIN FWDF"/>
    <property type="match status" value="1"/>
</dbReference>
<proteinExistence type="predicted"/>
<protein>
    <submittedName>
        <fullName evidence="5">Coenzyme F420 hydrogenase/dehydrogenase, beta subunit C-terminal domain</fullName>
    </submittedName>
</protein>
<dbReference type="KEGG" id="cfem:HCR03_00415"/>
<dbReference type="PROSITE" id="PS00198">
    <property type="entry name" value="4FE4S_FER_1"/>
    <property type="match status" value="1"/>
</dbReference>
<dbReference type="Pfam" id="PF12838">
    <property type="entry name" value="Fer4_7"/>
    <property type="match status" value="1"/>
</dbReference>
<dbReference type="Proteomes" id="UP000515909">
    <property type="component" value="Chromosome"/>
</dbReference>
<evidence type="ECO:0000259" key="4">
    <source>
        <dbReference type="PROSITE" id="PS51379"/>
    </source>
</evidence>
<dbReference type="GO" id="GO:0046872">
    <property type="term" value="F:metal ion binding"/>
    <property type="evidence" value="ECO:0007669"/>
    <property type="project" value="UniProtKB-KW"/>
</dbReference>
<feature type="domain" description="4Fe-4S ferredoxin-type" evidence="4">
    <location>
        <begin position="37"/>
        <end position="66"/>
    </location>
</feature>
<sequence length="390" mass="44460">MMTVDVIEKEKCTGCGACVCVCVHRAISMEPDQEGFLYPVIDREKCTDCGLCLLKCPLSKAKPENRTEPEAFACYSRDRETQLNSTSGGVFTELAKEVLSDGGAAVGARYTENFAVEHAAIFSEEDIPLLRQSKYLQSDTQRIYAQVQEWLKKGLPVLFCGTPCQNAALRCFLRKEYDNLIRCDFICRGVASPKVFRKYLDMLESDYRAPVQSVQFKNKDAGWHRFGTRITFQNGGVYYGGRFQDPFMTGYLERNLFLRPSCYQCPFHCLQEGDITLGDFWGIEKIHPELDTDKGTSAVILNTSKGRAAFERIKPRLIWANCGTDEIRAENFCMERAAKAGRNRRKFFEEIDRRPFYELAEQYASPSKFHGFHPRTFLSGIKKILRGAQE</sequence>
<accession>A0A7G8TB42</accession>
<dbReference type="Gene3D" id="3.30.70.20">
    <property type="match status" value="1"/>
</dbReference>
<dbReference type="InterPro" id="IPR052977">
    <property type="entry name" value="Polyferredoxin-like_ET"/>
</dbReference>
<keyword evidence="1" id="KW-0479">Metal-binding</keyword>
<dbReference type="EMBL" id="CP060286">
    <property type="protein sequence ID" value="QNK40833.1"/>
    <property type="molecule type" value="Genomic_DNA"/>
</dbReference>
<evidence type="ECO:0000256" key="2">
    <source>
        <dbReference type="ARBA" id="ARBA00023004"/>
    </source>
</evidence>
<dbReference type="InterPro" id="IPR017896">
    <property type="entry name" value="4Fe4S_Fe-S-bd"/>
</dbReference>
<feature type="domain" description="4Fe-4S ferredoxin-type" evidence="4">
    <location>
        <begin position="3"/>
        <end position="32"/>
    </location>
</feature>
<dbReference type="Pfam" id="PF04432">
    <property type="entry name" value="FrhB_FdhB_C"/>
    <property type="match status" value="1"/>
</dbReference>
<dbReference type="RefSeq" id="WP_187036123.1">
    <property type="nucleotide sequence ID" value="NZ_CP060286.1"/>
</dbReference>
<dbReference type="InterPro" id="IPR007525">
    <property type="entry name" value="FrhB_FdhB_C"/>
</dbReference>
<name>A0A7G8TB42_9FIRM</name>
<evidence type="ECO:0000256" key="3">
    <source>
        <dbReference type="ARBA" id="ARBA00023014"/>
    </source>
</evidence>
<dbReference type="PANTHER" id="PTHR43193">
    <property type="match status" value="1"/>
</dbReference>
<dbReference type="SUPFAM" id="SSF54862">
    <property type="entry name" value="4Fe-4S ferredoxins"/>
    <property type="match status" value="1"/>
</dbReference>
<keyword evidence="3" id="KW-0411">Iron-sulfur</keyword>
<evidence type="ECO:0000313" key="5">
    <source>
        <dbReference type="EMBL" id="QNK40833.1"/>
    </source>
</evidence>
<evidence type="ECO:0000313" key="6">
    <source>
        <dbReference type="Proteomes" id="UP000515909"/>
    </source>
</evidence>
<evidence type="ECO:0000256" key="1">
    <source>
        <dbReference type="ARBA" id="ARBA00022723"/>
    </source>
</evidence>
<keyword evidence="2" id="KW-0408">Iron</keyword>
<dbReference type="GO" id="GO:0051536">
    <property type="term" value="F:iron-sulfur cluster binding"/>
    <property type="evidence" value="ECO:0007669"/>
    <property type="project" value="UniProtKB-KW"/>
</dbReference>
<dbReference type="PROSITE" id="PS51379">
    <property type="entry name" value="4FE4S_FER_2"/>
    <property type="match status" value="2"/>
</dbReference>
<gene>
    <name evidence="5" type="ORF">HCR03_00415</name>
</gene>
<reference evidence="5 6" key="1">
    <citation type="submission" date="2020-08" db="EMBL/GenBank/DDBJ databases">
        <title>The isolate Caproiciproducens sp. 7D4C2 produces n-caproate at mildly acidic conditions from hexoses: genome and rBOX comparison with related strains and chain-elongating bacteria.</title>
        <authorList>
            <person name="Esquivel-Elizondo S."/>
            <person name="Bagci C."/>
            <person name="Temovska M."/>
            <person name="Jeon B.S."/>
            <person name="Bessarab I."/>
            <person name="Williams R.B.H."/>
            <person name="Huson D.H."/>
            <person name="Angenent L.T."/>
        </authorList>
    </citation>
    <scope>NUCLEOTIDE SEQUENCE [LARGE SCALE GENOMIC DNA]</scope>
    <source>
        <strain evidence="5 6">7D4C2</strain>
    </source>
</reference>
<dbReference type="AlphaFoldDB" id="A0A7G8TB42"/>